<name>A0A7U2I026_PHANO</name>
<evidence type="ECO:0000313" key="5">
    <source>
        <dbReference type="Proteomes" id="UP000663193"/>
    </source>
</evidence>
<feature type="region of interest" description="Disordered" evidence="1">
    <location>
        <begin position="524"/>
        <end position="559"/>
    </location>
</feature>
<evidence type="ECO:0000256" key="2">
    <source>
        <dbReference type="SAM" id="Phobius"/>
    </source>
</evidence>
<dbReference type="OrthoDB" id="5385013at2759"/>
<dbReference type="InterPro" id="IPR055795">
    <property type="entry name" value="DUF7371"/>
</dbReference>
<feature type="compositionally biased region" description="Low complexity" evidence="1">
    <location>
        <begin position="438"/>
        <end position="478"/>
    </location>
</feature>
<feature type="region of interest" description="Disordered" evidence="1">
    <location>
        <begin position="1"/>
        <end position="73"/>
    </location>
</feature>
<dbReference type="Proteomes" id="UP000663193">
    <property type="component" value="Chromosome 5"/>
</dbReference>
<evidence type="ECO:0000313" key="4">
    <source>
        <dbReference type="EMBL" id="QRC94906.1"/>
    </source>
</evidence>
<proteinExistence type="predicted"/>
<dbReference type="VEuPathDB" id="FungiDB:JI435_026540"/>
<keyword evidence="5" id="KW-1185">Reference proteome</keyword>
<protein>
    <recommendedName>
        <fullName evidence="3">DUF7371 domain-containing protein</fullName>
    </recommendedName>
</protein>
<feature type="compositionally biased region" description="Polar residues" evidence="1">
    <location>
        <begin position="722"/>
        <end position="731"/>
    </location>
</feature>
<keyword evidence="2" id="KW-0812">Transmembrane</keyword>
<keyword evidence="2" id="KW-1133">Transmembrane helix</keyword>
<feature type="compositionally biased region" description="Basic and acidic residues" evidence="1">
    <location>
        <begin position="16"/>
        <end position="34"/>
    </location>
</feature>
<evidence type="ECO:0000256" key="1">
    <source>
        <dbReference type="SAM" id="MobiDB-lite"/>
    </source>
</evidence>
<feature type="compositionally biased region" description="Low complexity" evidence="1">
    <location>
        <begin position="664"/>
        <end position="710"/>
    </location>
</feature>
<reference evidence="5" key="1">
    <citation type="journal article" date="2021" name="BMC Genomics">
        <title>Chromosome-level genome assembly and manually-curated proteome of model necrotroph Parastagonospora nodorum Sn15 reveals a genome-wide trove of candidate effector homologs, and redundancy of virulence-related functions within an accessory chromosome.</title>
        <authorList>
            <person name="Bertazzoni S."/>
            <person name="Jones D.A.B."/>
            <person name="Phan H.T."/>
            <person name="Tan K.-C."/>
            <person name="Hane J.K."/>
        </authorList>
    </citation>
    <scope>NUCLEOTIDE SEQUENCE [LARGE SCALE GENOMIC DNA]</scope>
    <source>
        <strain evidence="5">SN15 / ATCC MYA-4574 / FGSC 10173)</strain>
    </source>
</reference>
<dbReference type="EMBL" id="CP069027">
    <property type="protein sequence ID" value="QRC94906.1"/>
    <property type="molecule type" value="Genomic_DNA"/>
</dbReference>
<accession>A0A7U2I026</accession>
<feature type="region of interest" description="Disordered" evidence="1">
    <location>
        <begin position="429"/>
        <end position="478"/>
    </location>
</feature>
<dbReference type="AlphaFoldDB" id="A0A7U2I026"/>
<sequence length="1096" mass="113572">MGTMGKNKNKSKNKSRKSDENFRKEATDAPEKRIVPVTASSLTTSSSFASRDPSPTHRTSDSTSELPILPSCSGPVGQSILKANDEKRDSVISSTWEGRKQSLASMLEPVTPHVWGLRPRRWWPCRTYRWTKDLLFALGRACTGPRWYDLLLTLFTVAAVMFAGYVALELGLSMLKTASAQDTSTDTGCSVVYVTVPGPIITISLINASPSNPAKGTYYFSVVNGTTEWMNSITPPSQFSTLITKTPEITPIISSVSVAPSSGTSLTFSTVPSTTSQYATPPSIATSSLSTLPSSTLSSPSSGTISSVTITATSIVTGGQTTIITRVTETTIEGAPPRPTSITSLPITSTVITTLISTTPNGSTTTSVVTSTTNIVVSPPASPSSVIIPTTMSSISTLTSTISNTPTMITSIISSVQTTTMTLPSTMMISAPSSPILPSTSSVPRSPSSTTSTQGSSFTISLPSPSPAPGSTAATSAPSVITSTVTRVTSGFRTTLTQLSTTSAPAIVSSTLASSASSLSVPVSSTSSAGTSSAPSSSIFTWPSSSAPQSPGASSAGIPSMTSFSSSSSSLAASSSWATLSITVASSASSSSSATIPSSTGTLATSVLPTVSSSTSSLNTSSSSTSILSSSSSRSRISTSTTTGGVPGATSPSMFSSLVPPMNTTSSSSSRLTSSSSSSSPLLPESSSVISATTSGSSTSTRLASSSSISNPASGTLPAGSSAGSITMQTDTTTHLSSPSSIITSPISAVPTVSTSSVDVQGLTTKVISYGDTEFSFVFPSPDITTTISYWTGANPIATGPLPSDLQTVVPTTRSTTQTPISALPSFSIFSSRPRSFKTVVTTIYDDDGPDKRDVKREAIPQVLESLLTTTVEIASPTSAGISEPPGPTTCGESGNFTLNFDDTTVSSTGDEVHAVHGLRNPYHHLFYANGYTDMPDKWEPYPAMSQPNVAMFLPVTGKVRPNQPFAGTLLPGELGAGPRASVDAYWFNAYSGYFGCALNGVTPCLLRISGFRYDATLQTEVLVAEQNATLPVCPLYVRCRLTQVFFNEQFRALSGIQFNAFTAGLKIPQIHMLDDLQLEWYNNTCSAGILRIGHS</sequence>
<feature type="compositionally biased region" description="Low complexity" evidence="1">
    <location>
        <begin position="38"/>
        <end position="50"/>
    </location>
</feature>
<dbReference type="Pfam" id="PF24086">
    <property type="entry name" value="DUF7371"/>
    <property type="match status" value="1"/>
</dbReference>
<feature type="transmembrane region" description="Helical" evidence="2">
    <location>
        <begin position="147"/>
        <end position="168"/>
    </location>
</feature>
<feature type="compositionally biased region" description="Low complexity" evidence="1">
    <location>
        <begin position="612"/>
        <end position="643"/>
    </location>
</feature>
<organism evidence="4 5">
    <name type="scientific">Phaeosphaeria nodorum (strain SN15 / ATCC MYA-4574 / FGSC 10173)</name>
    <name type="common">Glume blotch fungus</name>
    <name type="synonym">Parastagonospora nodorum</name>
    <dbReference type="NCBI Taxonomy" id="321614"/>
    <lineage>
        <taxon>Eukaryota</taxon>
        <taxon>Fungi</taxon>
        <taxon>Dikarya</taxon>
        <taxon>Ascomycota</taxon>
        <taxon>Pezizomycotina</taxon>
        <taxon>Dothideomycetes</taxon>
        <taxon>Pleosporomycetidae</taxon>
        <taxon>Pleosporales</taxon>
        <taxon>Pleosporineae</taxon>
        <taxon>Phaeosphaeriaceae</taxon>
        <taxon>Parastagonospora</taxon>
    </lineage>
</organism>
<feature type="domain" description="DUF7371" evidence="3">
    <location>
        <begin position="893"/>
        <end position="1092"/>
    </location>
</feature>
<feature type="region of interest" description="Disordered" evidence="1">
    <location>
        <begin position="612"/>
        <end position="741"/>
    </location>
</feature>
<gene>
    <name evidence="4" type="ORF">JI435_026540</name>
</gene>
<feature type="compositionally biased region" description="Low complexity" evidence="1">
    <location>
        <begin position="732"/>
        <end position="741"/>
    </location>
</feature>
<keyword evidence="2" id="KW-0472">Membrane</keyword>
<evidence type="ECO:0000259" key="3">
    <source>
        <dbReference type="Pfam" id="PF24086"/>
    </source>
</evidence>